<comment type="caution">
    <text evidence="1">The sequence shown here is derived from an EMBL/GenBank/DDBJ whole genome shotgun (WGS) entry which is preliminary data.</text>
</comment>
<organism evidence="1 2">
    <name type="scientific">Coraliomargarita sinensis</name>
    <dbReference type="NCBI Taxonomy" id="2174842"/>
    <lineage>
        <taxon>Bacteria</taxon>
        <taxon>Pseudomonadati</taxon>
        <taxon>Verrucomicrobiota</taxon>
        <taxon>Opitutia</taxon>
        <taxon>Puniceicoccales</taxon>
        <taxon>Coraliomargaritaceae</taxon>
        <taxon>Coraliomargarita</taxon>
    </lineage>
</organism>
<name>A0A317ZDS3_9BACT</name>
<dbReference type="AlphaFoldDB" id="A0A317ZDS3"/>
<gene>
    <name evidence="1" type="ORF">DDZ13_12550</name>
</gene>
<evidence type="ECO:0000313" key="1">
    <source>
        <dbReference type="EMBL" id="PXA03250.1"/>
    </source>
</evidence>
<dbReference type="RefSeq" id="WP_110131805.1">
    <property type="nucleotide sequence ID" value="NZ_QHJQ01000010.1"/>
</dbReference>
<dbReference type="InParanoid" id="A0A317ZDS3"/>
<dbReference type="EMBL" id="QHJQ01000010">
    <property type="protein sequence ID" value="PXA03250.1"/>
    <property type="molecule type" value="Genomic_DNA"/>
</dbReference>
<dbReference type="OrthoDB" id="195039at2"/>
<sequence>MDWQIKTLSRKSTLSGESFEPGDRAVSLVYVDDEAGDLGRADIHEKELSELQAPGQVLGRWSWVMKDPEEGATSTSDTVASAEDFFFSLFENEAGDERERSDALKHLLALMLERKRILRAIGPRQTSGTQTYLHVKTKQELKVPITEISRDLMFKIEDTLGDIIL</sequence>
<keyword evidence="2" id="KW-1185">Reference proteome</keyword>
<reference evidence="1 2" key="1">
    <citation type="submission" date="2018-05" db="EMBL/GenBank/DDBJ databases">
        <title>Coraliomargarita sinensis sp. nov., isolated from a marine solar saltern.</title>
        <authorList>
            <person name="Zhou L.Y."/>
        </authorList>
    </citation>
    <scope>NUCLEOTIDE SEQUENCE [LARGE SCALE GENOMIC DNA]</scope>
    <source>
        <strain evidence="1 2">WN38</strain>
    </source>
</reference>
<dbReference type="Proteomes" id="UP000247099">
    <property type="component" value="Unassembled WGS sequence"/>
</dbReference>
<protein>
    <submittedName>
        <fullName evidence="1">Uncharacterized protein</fullName>
    </submittedName>
</protein>
<accession>A0A317ZDS3</accession>
<evidence type="ECO:0000313" key="2">
    <source>
        <dbReference type="Proteomes" id="UP000247099"/>
    </source>
</evidence>
<proteinExistence type="predicted"/>